<gene>
    <name evidence="1" type="ORF">ATANTOWER_030435</name>
</gene>
<evidence type="ECO:0000313" key="2">
    <source>
        <dbReference type="Proteomes" id="UP001345963"/>
    </source>
</evidence>
<reference evidence="1 2" key="1">
    <citation type="submission" date="2021-07" db="EMBL/GenBank/DDBJ databases">
        <authorList>
            <person name="Palmer J.M."/>
        </authorList>
    </citation>
    <scope>NUCLEOTIDE SEQUENCE [LARGE SCALE GENOMIC DNA]</scope>
    <source>
        <strain evidence="1 2">AT_MEX2019</strain>
        <tissue evidence="1">Muscle</tissue>
    </source>
</reference>
<dbReference type="EMBL" id="JAHUTI010069659">
    <property type="protein sequence ID" value="MED6254620.1"/>
    <property type="molecule type" value="Genomic_DNA"/>
</dbReference>
<name>A0ABU7BYH9_9TELE</name>
<evidence type="ECO:0000313" key="1">
    <source>
        <dbReference type="EMBL" id="MED6254620.1"/>
    </source>
</evidence>
<comment type="caution">
    <text evidence="1">The sequence shown here is derived from an EMBL/GenBank/DDBJ whole genome shotgun (WGS) entry which is preliminary data.</text>
</comment>
<organism evidence="1 2">
    <name type="scientific">Ataeniobius toweri</name>
    <dbReference type="NCBI Taxonomy" id="208326"/>
    <lineage>
        <taxon>Eukaryota</taxon>
        <taxon>Metazoa</taxon>
        <taxon>Chordata</taxon>
        <taxon>Craniata</taxon>
        <taxon>Vertebrata</taxon>
        <taxon>Euteleostomi</taxon>
        <taxon>Actinopterygii</taxon>
        <taxon>Neopterygii</taxon>
        <taxon>Teleostei</taxon>
        <taxon>Neoteleostei</taxon>
        <taxon>Acanthomorphata</taxon>
        <taxon>Ovalentaria</taxon>
        <taxon>Atherinomorphae</taxon>
        <taxon>Cyprinodontiformes</taxon>
        <taxon>Goodeidae</taxon>
        <taxon>Ataeniobius</taxon>
    </lineage>
</organism>
<sequence>MMNFTQEEVRACESQSSSSFATAASRFGSMAMGTNLPTPMVYTPSLRLAESPKYPFFTQWPPLVVPTVCFTNAQNYFVKLQDKLTVLTWIPG</sequence>
<protein>
    <submittedName>
        <fullName evidence="1">Uncharacterized protein</fullName>
    </submittedName>
</protein>
<keyword evidence="2" id="KW-1185">Reference proteome</keyword>
<dbReference type="Proteomes" id="UP001345963">
    <property type="component" value="Unassembled WGS sequence"/>
</dbReference>
<accession>A0ABU7BYH9</accession>
<proteinExistence type="predicted"/>